<name>A0AAV6GKX6_9TELE</name>
<feature type="compositionally biased region" description="Polar residues" evidence="1">
    <location>
        <begin position="294"/>
        <end position="310"/>
    </location>
</feature>
<evidence type="ECO:0000256" key="1">
    <source>
        <dbReference type="SAM" id="MobiDB-lite"/>
    </source>
</evidence>
<feature type="non-terminal residue" evidence="2">
    <location>
        <position position="310"/>
    </location>
</feature>
<protein>
    <submittedName>
        <fullName evidence="2">Uncharacterized protein</fullName>
    </submittedName>
</protein>
<sequence>MTVRWVLDTCVFSLNRAVHLGHTQGQRPLTIVISAALNPFHKPHAKCHFGHRASRLSWMHTPILKSRVCKGWLCKASSLRQRLGLYPCIAHFSTSRFSGSADLSHRMSRLRTTLESVSKAVSGTQSDLLAKIARRKPAQEGKDVRSSQEAPVEEKGSVASTAAASVPPASAALPPQPAVTVAAAVDHEVEEKRPKPPGDSTAQAKTNQRPPPRNADISSKSKVAPKPATPLFHPGTFAVNLDDTYNYVAHHINAYFGSATKGATDTEEKQLQLGDGISQPTTEEPDQNKDHTASPLSPSQTSLASPSTPP</sequence>
<evidence type="ECO:0000313" key="3">
    <source>
        <dbReference type="Proteomes" id="UP000823561"/>
    </source>
</evidence>
<feature type="compositionally biased region" description="Basic and acidic residues" evidence="1">
    <location>
        <begin position="185"/>
        <end position="196"/>
    </location>
</feature>
<accession>A0AAV6GKX6</accession>
<feature type="compositionally biased region" description="Low complexity" evidence="1">
    <location>
        <begin position="157"/>
        <end position="184"/>
    </location>
</feature>
<reference evidence="2" key="1">
    <citation type="submission" date="2020-10" db="EMBL/GenBank/DDBJ databases">
        <title>Chromosome-scale genome assembly of the Allis shad, Alosa alosa.</title>
        <authorList>
            <person name="Margot Z."/>
            <person name="Christophe K."/>
            <person name="Cabau C."/>
            <person name="Louis A."/>
            <person name="Berthelot C."/>
            <person name="Parey E."/>
            <person name="Roest Crollius H."/>
            <person name="Montfort J."/>
            <person name="Robinson-Rechavi M."/>
            <person name="Bucao C."/>
            <person name="Bouchez O."/>
            <person name="Gislard M."/>
            <person name="Lluch J."/>
            <person name="Milhes M."/>
            <person name="Lampietro C."/>
            <person name="Lopez Roques C."/>
            <person name="Donnadieu C."/>
            <person name="Braasch I."/>
            <person name="Desvignes T."/>
            <person name="Postlethwait J."/>
            <person name="Bobe J."/>
            <person name="Guiguen Y."/>
        </authorList>
    </citation>
    <scope>NUCLEOTIDE SEQUENCE</scope>
    <source>
        <strain evidence="2">M-15738</strain>
        <tissue evidence="2">Blood</tissue>
    </source>
</reference>
<gene>
    <name evidence="2" type="ORF">AALO_G00159690</name>
</gene>
<feature type="compositionally biased region" description="Basic and acidic residues" evidence="1">
    <location>
        <begin position="137"/>
        <end position="156"/>
    </location>
</feature>
<evidence type="ECO:0000313" key="2">
    <source>
        <dbReference type="EMBL" id="KAG5274146.1"/>
    </source>
</evidence>
<feature type="region of interest" description="Disordered" evidence="1">
    <location>
        <begin position="132"/>
        <end position="233"/>
    </location>
</feature>
<keyword evidence="3" id="KW-1185">Reference proteome</keyword>
<dbReference type="AlphaFoldDB" id="A0AAV6GKX6"/>
<proteinExistence type="predicted"/>
<dbReference type="EMBL" id="JADWDJ010000011">
    <property type="protein sequence ID" value="KAG5274146.1"/>
    <property type="molecule type" value="Genomic_DNA"/>
</dbReference>
<organism evidence="2 3">
    <name type="scientific">Alosa alosa</name>
    <name type="common">allis shad</name>
    <dbReference type="NCBI Taxonomy" id="278164"/>
    <lineage>
        <taxon>Eukaryota</taxon>
        <taxon>Metazoa</taxon>
        <taxon>Chordata</taxon>
        <taxon>Craniata</taxon>
        <taxon>Vertebrata</taxon>
        <taxon>Euteleostomi</taxon>
        <taxon>Actinopterygii</taxon>
        <taxon>Neopterygii</taxon>
        <taxon>Teleostei</taxon>
        <taxon>Clupei</taxon>
        <taxon>Clupeiformes</taxon>
        <taxon>Clupeoidei</taxon>
        <taxon>Clupeidae</taxon>
        <taxon>Alosa</taxon>
    </lineage>
</organism>
<feature type="region of interest" description="Disordered" evidence="1">
    <location>
        <begin position="263"/>
        <end position="310"/>
    </location>
</feature>
<comment type="caution">
    <text evidence="2">The sequence shown here is derived from an EMBL/GenBank/DDBJ whole genome shotgun (WGS) entry which is preliminary data.</text>
</comment>
<dbReference type="Proteomes" id="UP000823561">
    <property type="component" value="Chromosome 11"/>
</dbReference>